<dbReference type="CDD" id="cd03784">
    <property type="entry name" value="GT1_Gtf-like"/>
    <property type="match status" value="1"/>
</dbReference>
<dbReference type="AlphaFoldDB" id="A0A8S0ZNK0"/>
<organism evidence="6 7">
    <name type="scientific">Arctia plantaginis</name>
    <name type="common">Wood tiger moth</name>
    <name type="synonym">Phalaena plantaginis</name>
    <dbReference type="NCBI Taxonomy" id="874455"/>
    <lineage>
        <taxon>Eukaryota</taxon>
        <taxon>Metazoa</taxon>
        <taxon>Ecdysozoa</taxon>
        <taxon>Arthropoda</taxon>
        <taxon>Hexapoda</taxon>
        <taxon>Insecta</taxon>
        <taxon>Pterygota</taxon>
        <taxon>Neoptera</taxon>
        <taxon>Endopterygota</taxon>
        <taxon>Lepidoptera</taxon>
        <taxon>Glossata</taxon>
        <taxon>Ditrysia</taxon>
        <taxon>Noctuoidea</taxon>
        <taxon>Erebidae</taxon>
        <taxon>Arctiinae</taxon>
        <taxon>Arctia</taxon>
    </lineage>
</organism>
<dbReference type="FunFam" id="3.40.50.2000:FF:000050">
    <property type="entry name" value="UDP-glucuronosyltransferase"/>
    <property type="match status" value="1"/>
</dbReference>
<keyword evidence="5" id="KW-0812">Transmembrane</keyword>
<comment type="similarity">
    <text evidence="1 4">Belongs to the UDP-glycosyltransferase family.</text>
</comment>
<feature type="transmembrane region" description="Helical" evidence="5">
    <location>
        <begin position="12"/>
        <end position="37"/>
    </location>
</feature>
<evidence type="ECO:0000256" key="5">
    <source>
        <dbReference type="SAM" id="Phobius"/>
    </source>
</evidence>
<dbReference type="PROSITE" id="PS00375">
    <property type="entry name" value="UDPGT"/>
    <property type="match status" value="1"/>
</dbReference>
<reference evidence="6 7" key="1">
    <citation type="submission" date="2020-04" db="EMBL/GenBank/DDBJ databases">
        <authorList>
            <person name="Wallbank WR R."/>
            <person name="Pardo Diaz C."/>
            <person name="Kozak K."/>
            <person name="Martin S."/>
            <person name="Jiggins C."/>
            <person name="Moest M."/>
            <person name="Warren A I."/>
            <person name="Byers J.R.P. K."/>
            <person name="Montejo-Kovacevich G."/>
            <person name="Yen C E."/>
        </authorList>
    </citation>
    <scope>NUCLEOTIDE SEQUENCE [LARGE SCALE GENOMIC DNA]</scope>
</reference>
<dbReference type="InterPro" id="IPR035595">
    <property type="entry name" value="UDP_glycos_trans_CS"/>
</dbReference>
<dbReference type="SUPFAM" id="SSF53756">
    <property type="entry name" value="UDP-Glycosyltransferase/glycogen phosphorylase"/>
    <property type="match status" value="1"/>
</dbReference>
<keyword evidence="2 4" id="KW-0328">Glycosyltransferase</keyword>
<sequence length="536" mass="60699">MDALRFGERSIIMRYIIPATLLLCSIIGINEALRILVCFPMSSKSHSILGHGVVDRLLEANHEVVHITSFPKEKPVPNLTEINVSSIGDFFNKEAEKSEMLKLKNIIGKGNLGDTFFLMYFAYTLHKGFLEEPNVVKLLSDPKEKFDAVVMEWFFSELNVGIPHLFEAPMIWVASTEPHWQTLRLVDEIPNPAYNVDLFIPRSAPFSFWERVDQLWRIVKKFVVLKLIQEPAEWWVYNSIYPEIAAKRGVTIPSFSDAVYNCSLMFINSHPSIGGAMKLPQNAINIAGYHIQDKVKPLPKNLQTIMDEAKNGVIYFSLGSNMKSDGMSEEMKQSLIKMFSKLDQTVIWKFESDTEISAPNVHFVKWAPQPSILAHPNLKVFITHGGQLSTTEAVHFGVPLVGIPIMADQHVNMGSVERKGFGIKVTLAEDMADELNAAIRQVLSDETFKAKAEEVSAIFHDRPMKPGPALAYWVEHVVRTRGAPHLRSPALTVSLYQRCYLDLLVLVLVVAICVRQLYKYVMKMRAKKSSKKMKRQ</sequence>
<evidence type="ECO:0008006" key="8">
    <source>
        <dbReference type="Google" id="ProtNLM"/>
    </source>
</evidence>
<comment type="caution">
    <text evidence="6">The sequence shown here is derived from an EMBL/GenBank/DDBJ whole genome shotgun (WGS) entry which is preliminary data.</text>
</comment>
<evidence type="ECO:0000256" key="1">
    <source>
        <dbReference type="ARBA" id="ARBA00009995"/>
    </source>
</evidence>
<dbReference type="PANTHER" id="PTHR48043:SF159">
    <property type="entry name" value="EG:EG0003.4 PROTEIN-RELATED"/>
    <property type="match status" value="1"/>
</dbReference>
<keyword evidence="5" id="KW-1133">Transmembrane helix</keyword>
<name>A0A8S0ZNK0_ARCPL</name>
<dbReference type="PANTHER" id="PTHR48043">
    <property type="entry name" value="EG:EG0003.4 PROTEIN-RELATED"/>
    <property type="match status" value="1"/>
</dbReference>
<dbReference type="InterPro" id="IPR002213">
    <property type="entry name" value="UDP_glucos_trans"/>
</dbReference>
<evidence type="ECO:0000313" key="6">
    <source>
        <dbReference type="EMBL" id="CAB3233301.1"/>
    </source>
</evidence>
<keyword evidence="5" id="KW-0472">Membrane</keyword>
<dbReference type="EMBL" id="CADEBC010000479">
    <property type="protein sequence ID" value="CAB3233301.1"/>
    <property type="molecule type" value="Genomic_DNA"/>
</dbReference>
<gene>
    <name evidence="6" type="ORF">APLA_LOCUS5163</name>
</gene>
<dbReference type="InterPro" id="IPR050271">
    <property type="entry name" value="UDP-glycosyltransferase"/>
</dbReference>
<evidence type="ECO:0000256" key="2">
    <source>
        <dbReference type="ARBA" id="ARBA00022676"/>
    </source>
</evidence>
<accession>A0A8S0ZNK0</accession>
<dbReference type="GO" id="GO:0008194">
    <property type="term" value="F:UDP-glycosyltransferase activity"/>
    <property type="evidence" value="ECO:0007669"/>
    <property type="project" value="InterPro"/>
</dbReference>
<evidence type="ECO:0000256" key="4">
    <source>
        <dbReference type="RuleBase" id="RU003718"/>
    </source>
</evidence>
<dbReference type="Pfam" id="PF00201">
    <property type="entry name" value="UDPGT"/>
    <property type="match status" value="1"/>
</dbReference>
<dbReference type="Proteomes" id="UP000494106">
    <property type="component" value="Unassembled WGS sequence"/>
</dbReference>
<evidence type="ECO:0000313" key="7">
    <source>
        <dbReference type="Proteomes" id="UP000494106"/>
    </source>
</evidence>
<evidence type="ECO:0000256" key="3">
    <source>
        <dbReference type="ARBA" id="ARBA00022679"/>
    </source>
</evidence>
<protein>
    <recommendedName>
        <fullName evidence="8">UDP-glucuronosyltransferase</fullName>
    </recommendedName>
</protein>
<dbReference type="OrthoDB" id="5835829at2759"/>
<feature type="transmembrane region" description="Helical" evidence="5">
    <location>
        <begin position="500"/>
        <end position="518"/>
    </location>
</feature>
<proteinExistence type="inferred from homology"/>
<keyword evidence="3 4" id="KW-0808">Transferase</keyword>
<keyword evidence="7" id="KW-1185">Reference proteome</keyword>
<dbReference type="Gene3D" id="3.40.50.2000">
    <property type="entry name" value="Glycogen Phosphorylase B"/>
    <property type="match status" value="1"/>
</dbReference>